<accession>A0A5B7DAC2</accession>
<protein>
    <submittedName>
        <fullName evidence="2">Uncharacterized protein</fullName>
    </submittedName>
</protein>
<feature type="compositionally biased region" description="Polar residues" evidence="1">
    <location>
        <begin position="1"/>
        <end position="11"/>
    </location>
</feature>
<evidence type="ECO:0000313" key="2">
    <source>
        <dbReference type="EMBL" id="MPC18212.1"/>
    </source>
</evidence>
<feature type="compositionally biased region" description="Basic residues" evidence="1">
    <location>
        <begin position="47"/>
        <end position="61"/>
    </location>
</feature>
<proteinExistence type="predicted"/>
<dbReference type="Proteomes" id="UP000324222">
    <property type="component" value="Unassembled WGS sequence"/>
</dbReference>
<reference evidence="2 3" key="1">
    <citation type="submission" date="2019-05" db="EMBL/GenBank/DDBJ databases">
        <title>Another draft genome of Portunus trituberculatus and its Hox gene families provides insights of decapod evolution.</title>
        <authorList>
            <person name="Jeong J.-H."/>
            <person name="Song I."/>
            <person name="Kim S."/>
            <person name="Choi T."/>
            <person name="Kim D."/>
            <person name="Ryu S."/>
            <person name="Kim W."/>
        </authorList>
    </citation>
    <scope>NUCLEOTIDE SEQUENCE [LARGE SCALE GENOMIC DNA]</scope>
    <source>
        <tissue evidence="2">Muscle</tissue>
    </source>
</reference>
<feature type="region of interest" description="Disordered" evidence="1">
    <location>
        <begin position="1"/>
        <end position="22"/>
    </location>
</feature>
<dbReference type="AlphaFoldDB" id="A0A5B7DAC2"/>
<name>A0A5B7DAC2_PORTR</name>
<evidence type="ECO:0000256" key="1">
    <source>
        <dbReference type="SAM" id="MobiDB-lite"/>
    </source>
</evidence>
<gene>
    <name evidence="2" type="ORF">E2C01_011090</name>
</gene>
<keyword evidence="3" id="KW-1185">Reference proteome</keyword>
<organism evidence="2 3">
    <name type="scientific">Portunus trituberculatus</name>
    <name type="common">Swimming crab</name>
    <name type="synonym">Neptunus trituberculatus</name>
    <dbReference type="NCBI Taxonomy" id="210409"/>
    <lineage>
        <taxon>Eukaryota</taxon>
        <taxon>Metazoa</taxon>
        <taxon>Ecdysozoa</taxon>
        <taxon>Arthropoda</taxon>
        <taxon>Crustacea</taxon>
        <taxon>Multicrustacea</taxon>
        <taxon>Malacostraca</taxon>
        <taxon>Eumalacostraca</taxon>
        <taxon>Eucarida</taxon>
        <taxon>Decapoda</taxon>
        <taxon>Pleocyemata</taxon>
        <taxon>Brachyura</taxon>
        <taxon>Eubrachyura</taxon>
        <taxon>Portunoidea</taxon>
        <taxon>Portunidae</taxon>
        <taxon>Portuninae</taxon>
        <taxon>Portunus</taxon>
    </lineage>
</organism>
<comment type="caution">
    <text evidence="2">The sequence shown here is derived from an EMBL/GenBank/DDBJ whole genome shotgun (WGS) entry which is preliminary data.</text>
</comment>
<dbReference type="EMBL" id="VSRR010000658">
    <property type="protein sequence ID" value="MPC18212.1"/>
    <property type="molecule type" value="Genomic_DNA"/>
</dbReference>
<feature type="region of interest" description="Disordered" evidence="1">
    <location>
        <begin position="38"/>
        <end position="61"/>
    </location>
</feature>
<sequence>MHSSSRSNEGQPASHVLPEDLPQVMRNTIIYLDLHTFTLNSEEHEKSHKRKGEKKRRNVQA</sequence>
<evidence type="ECO:0000313" key="3">
    <source>
        <dbReference type="Proteomes" id="UP000324222"/>
    </source>
</evidence>